<reference evidence="1 2" key="2">
    <citation type="journal article" date="2022" name="Mol. Ecol. Resour.">
        <title>The genomes of chicory, endive, great burdock and yacon provide insights into Asteraceae paleo-polyploidization history and plant inulin production.</title>
        <authorList>
            <person name="Fan W."/>
            <person name="Wang S."/>
            <person name="Wang H."/>
            <person name="Wang A."/>
            <person name="Jiang F."/>
            <person name="Liu H."/>
            <person name="Zhao H."/>
            <person name="Xu D."/>
            <person name="Zhang Y."/>
        </authorList>
    </citation>
    <scope>NUCLEOTIDE SEQUENCE [LARGE SCALE GENOMIC DNA]</scope>
    <source>
        <strain evidence="2">cv. Punajuju</strain>
        <tissue evidence="1">Leaves</tissue>
    </source>
</reference>
<reference evidence="2" key="1">
    <citation type="journal article" date="2022" name="Mol. Ecol. Resour.">
        <title>The genomes of chicory, endive, great burdock and yacon provide insights into Asteraceae palaeo-polyploidization history and plant inulin production.</title>
        <authorList>
            <person name="Fan W."/>
            <person name="Wang S."/>
            <person name="Wang H."/>
            <person name="Wang A."/>
            <person name="Jiang F."/>
            <person name="Liu H."/>
            <person name="Zhao H."/>
            <person name="Xu D."/>
            <person name="Zhang Y."/>
        </authorList>
    </citation>
    <scope>NUCLEOTIDE SEQUENCE [LARGE SCALE GENOMIC DNA]</scope>
    <source>
        <strain evidence="2">cv. Punajuju</strain>
    </source>
</reference>
<accession>A0ACB9BM26</accession>
<protein>
    <submittedName>
        <fullName evidence="1">Uncharacterized protein</fullName>
    </submittedName>
</protein>
<keyword evidence="2" id="KW-1185">Reference proteome</keyword>
<dbReference type="Proteomes" id="UP001055811">
    <property type="component" value="Linkage Group LG06"/>
</dbReference>
<dbReference type="EMBL" id="CM042014">
    <property type="protein sequence ID" value="KAI3722978.1"/>
    <property type="molecule type" value="Genomic_DNA"/>
</dbReference>
<evidence type="ECO:0000313" key="1">
    <source>
        <dbReference type="EMBL" id="KAI3722978.1"/>
    </source>
</evidence>
<name>A0ACB9BM26_CICIN</name>
<sequence>MECYSPNDTQFKKPELLIGYNFNWVDVDPFETILGLMFSVNDFFFSYKYLSIFSFLVPKFQLPKGKPDNKGPEPEDEHERNHKTLVLMVAGWSNGGDGVPIHGRASAITVQ</sequence>
<proteinExistence type="predicted"/>
<gene>
    <name evidence="1" type="ORF">L2E82_34229</name>
</gene>
<organism evidence="1 2">
    <name type="scientific">Cichorium intybus</name>
    <name type="common">Chicory</name>
    <dbReference type="NCBI Taxonomy" id="13427"/>
    <lineage>
        <taxon>Eukaryota</taxon>
        <taxon>Viridiplantae</taxon>
        <taxon>Streptophyta</taxon>
        <taxon>Embryophyta</taxon>
        <taxon>Tracheophyta</taxon>
        <taxon>Spermatophyta</taxon>
        <taxon>Magnoliopsida</taxon>
        <taxon>eudicotyledons</taxon>
        <taxon>Gunneridae</taxon>
        <taxon>Pentapetalae</taxon>
        <taxon>asterids</taxon>
        <taxon>campanulids</taxon>
        <taxon>Asterales</taxon>
        <taxon>Asteraceae</taxon>
        <taxon>Cichorioideae</taxon>
        <taxon>Cichorieae</taxon>
        <taxon>Cichoriinae</taxon>
        <taxon>Cichorium</taxon>
    </lineage>
</organism>
<evidence type="ECO:0000313" key="2">
    <source>
        <dbReference type="Proteomes" id="UP001055811"/>
    </source>
</evidence>
<comment type="caution">
    <text evidence="1">The sequence shown here is derived from an EMBL/GenBank/DDBJ whole genome shotgun (WGS) entry which is preliminary data.</text>
</comment>